<protein>
    <recommendedName>
        <fullName evidence="2">DUF1353 domain-containing protein</fullName>
    </recommendedName>
</protein>
<evidence type="ECO:0008006" key="2">
    <source>
        <dbReference type="Google" id="ProtNLM"/>
    </source>
</evidence>
<dbReference type="InterPro" id="IPR010767">
    <property type="entry name" value="Phage_CGC-2007_Cje0229"/>
</dbReference>
<organism evidence="1">
    <name type="scientific">marine metagenome</name>
    <dbReference type="NCBI Taxonomy" id="408172"/>
    <lineage>
        <taxon>unclassified sequences</taxon>
        <taxon>metagenomes</taxon>
        <taxon>ecological metagenomes</taxon>
    </lineage>
</organism>
<dbReference type="Pfam" id="PF07087">
    <property type="entry name" value="DUF1353"/>
    <property type="match status" value="1"/>
</dbReference>
<gene>
    <name evidence="1" type="ORF">METZ01_LOCUS367344</name>
</gene>
<sequence>MGEFNGKISAEFTPPKTWELEKSLSFKTDNLTEAEIGLLKDIGVNISSTGRITCKKGMKTDLASVPRIIWNFISPWDVARAATIHDHLYATLRRYFSDNVDENKNVKDKALNKKIWSKARTLSDKVFLLGMHSSDPKVPSWKIHSAHSAVRLFGGGPASKSPEG</sequence>
<dbReference type="AlphaFoldDB" id="A0A382SX05"/>
<dbReference type="EMBL" id="UINC01132279">
    <property type="protein sequence ID" value="SVD14490.1"/>
    <property type="molecule type" value="Genomic_DNA"/>
</dbReference>
<accession>A0A382SX05</accession>
<evidence type="ECO:0000313" key="1">
    <source>
        <dbReference type="EMBL" id="SVD14490.1"/>
    </source>
</evidence>
<proteinExistence type="predicted"/>
<reference evidence="1" key="1">
    <citation type="submission" date="2018-05" db="EMBL/GenBank/DDBJ databases">
        <authorList>
            <person name="Lanie J.A."/>
            <person name="Ng W.-L."/>
            <person name="Kazmierczak K.M."/>
            <person name="Andrzejewski T.M."/>
            <person name="Davidsen T.M."/>
            <person name="Wayne K.J."/>
            <person name="Tettelin H."/>
            <person name="Glass J.I."/>
            <person name="Rusch D."/>
            <person name="Podicherti R."/>
            <person name="Tsui H.-C.T."/>
            <person name="Winkler M.E."/>
        </authorList>
    </citation>
    <scope>NUCLEOTIDE SEQUENCE</scope>
</reference>
<name>A0A382SX05_9ZZZZ</name>